<proteinExistence type="inferred from homology"/>
<dbReference type="Gene3D" id="3.50.30.60">
    <property type="entry name" value="LD-carboxypeptidase A C-terminal domain-like"/>
    <property type="match status" value="1"/>
</dbReference>
<dbReference type="PANTHER" id="PTHR30237">
    <property type="entry name" value="MURAMOYLTETRAPEPTIDE CARBOXYPEPTIDASE"/>
    <property type="match status" value="1"/>
</dbReference>
<dbReference type="InterPro" id="IPR027478">
    <property type="entry name" value="LdcA_N"/>
</dbReference>
<dbReference type="Gene3D" id="3.40.50.10740">
    <property type="entry name" value="Class I glutamine amidotransferase-like"/>
    <property type="match status" value="1"/>
</dbReference>
<evidence type="ECO:0000256" key="1">
    <source>
        <dbReference type="ARBA" id="ARBA00010233"/>
    </source>
</evidence>
<dbReference type="InterPro" id="IPR003507">
    <property type="entry name" value="S66_fam"/>
</dbReference>
<gene>
    <name evidence="5" type="ORF">LXN57_38915</name>
</gene>
<dbReference type="Proteomes" id="UP001523216">
    <property type="component" value="Unassembled WGS sequence"/>
</dbReference>
<evidence type="ECO:0000259" key="4">
    <source>
        <dbReference type="Pfam" id="PF17676"/>
    </source>
</evidence>
<accession>A0ABT0YBV2</accession>
<dbReference type="InterPro" id="IPR040449">
    <property type="entry name" value="Peptidase_S66_N"/>
</dbReference>
<evidence type="ECO:0000256" key="2">
    <source>
        <dbReference type="ARBA" id="ARBA00022801"/>
    </source>
</evidence>
<comment type="caution">
    <text evidence="5">The sequence shown here is derived from an EMBL/GenBank/DDBJ whole genome shotgun (WGS) entry which is preliminary data.</text>
</comment>
<name>A0ABT0YBV2_9ACTN</name>
<sequence length="350" mass="39276">MQTDPLSFQPLPTLAKGDRVAIVSPSMAAPARWPAVFELGLNRLSEHLGLEPVEYPTTRRLGATAAERANDLIAAFADDSIKAVFASLGGDDQITYVKHLPVDPFRRNPKPFFGFSDNTHFANHLWHCRVPSFYGGHIIAQFGMHGEMDKFTLDYLTTALFHRGECALQPSEEFNDIGLTWNDPSLLATRRAYEPNDGWYWDGEGAASGISWGGCLESVDELMRHGQRLPSLEEFASIVLVTETSEDLPPAPVVHRVYRALGERGILAQVRAVVVGRPKAWEFDNQRDADARRAYRAEQRRTTLHTIRQYNPTVPVVQNVDFGHTDPQICLPYGGLIRLDPAQRQLWARF</sequence>
<dbReference type="SUPFAM" id="SSF141986">
    <property type="entry name" value="LD-carboxypeptidase A C-terminal domain-like"/>
    <property type="match status" value="1"/>
</dbReference>
<keyword evidence="2" id="KW-0378">Hydrolase</keyword>
<organism evidence="5 6">
    <name type="scientific">Paractinoplanes hotanensis</name>
    <dbReference type="NCBI Taxonomy" id="2906497"/>
    <lineage>
        <taxon>Bacteria</taxon>
        <taxon>Bacillati</taxon>
        <taxon>Actinomycetota</taxon>
        <taxon>Actinomycetes</taxon>
        <taxon>Micromonosporales</taxon>
        <taxon>Micromonosporaceae</taxon>
        <taxon>Paractinoplanes</taxon>
    </lineage>
</organism>
<reference evidence="5 6" key="1">
    <citation type="submission" date="2022-06" db="EMBL/GenBank/DDBJ databases">
        <title>Actinoplanes abujensis sp. nov., isolated from Nigerian arid soil.</title>
        <authorList>
            <person name="Ding P."/>
        </authorList>
    </citation>
    <scope>NUCLEOTIDE SEQUENCE [LARGE SCALE GENOMIC DNA]</scope>
    <source>
        <strain evidence="6">TRM88002</strain>
    </source>
</reference>
<evidence type="ECO:0000259" key="3">
    <source>
        <dbReference type="Pfam" id="PF02016"/>
    </source>
</evidence>
<dbReference type="SUPFAM" id="SSF52317">
    <property type="entry name" value="Class I glutamine amidotransferase-like"/>
    <property type="match status" value="1"/>
</dbReference>
<comment type="similarity">
    <text evidence="1">Belongs to the peptidase S66 family.</text>
</comment>
<evidence type="ECO:0000313" key="5">
    <source>
        <dbReference type="EMBL" id="MCM4083536.1"/>
    </source>
</evidence>
<feature type="domain" description="LD-carboxypeptidase C-terminal" evidence="4">
    <location>
        <begin position="208"/>
        <end position="339"/>
    </location>
</feature>
<dbReference type="CDD" id="cd07062">
    <property type="entry name" value="Peptidase_S66_mccF_like"/>
    <property type="match status" value="1"/>
</dbReference>
<dbReference type="RefSeq" id="WP_251803235.1">
    <property type="nucleotide sequence ID" value="NZ_JAMQOL010000060.1"/>
</dbReference>
<dbReference type="Pfam" id="PF17676">
    <property type="entry name" value="Peptidase_S66C"/>
    <property type="match status" value="1"/>
</dbReference>
<keyword evidence="6" id="KW-1185">Reference proteome</keyword>
<feature type="domain" description="LD-carboxypeptidase N-terminal" evidence="3">
    <location>
        <begin position="20"/>
        <end position="135"/>
    </location>
</feature>
<protein>
    <submittedName>
        <fullName evidence="5">LD-carboxypeptidase</fullName>
    </submittedName>
</protein>
<dbReference type="InterPro" id="IPR040921">
    <property type="entry name" value="Peptidase_S66C"/>
</dbReference>
<evidence type="ECO:0000313" key="6">
    <source>
        <dbReference type="Proteomes" id="UP001523216"/>
    </source>
</evidence>
<dbReference type="InterPro" id="IPR029062">
    <property type="entry name" value="Class_I_gatase-like"/>
</dbReference>
<dbReference type="InterPro" id="IPR027461">
    <property type="entry name" value="Carboxypeptidase_A_C_sf"/>
</dbReference>
<dbReference type="EMBL" id="JAMQOL010000060">
    <property type="protein sequence ID" value="MCM4083536.1"/>
    <property type="molecule type" value="Genomic_DNA"/>
</dbReference>
<dbReference type="Pfam" id="PF02016">
    <property type="entry name" value="Peptidase_S66"/>
    <property type="match status" value="1"/>
</dbReference>
<dbReference type="PANTHER" id="PTHR30237:SF4">
    <property type="entry name" value="LD-CARBOXYPEPTIDASE C-TERMINAL DOMAIN-CONTAINING PROTEIN"/>
    <property type="match status" value="1"/>
</dbReference>